<comment type="similarity">
    <text evidence="1">Belongs to the SNW family.</text>
</comment>
<protein>
    <submittedName>
        <fullName evidence="3">SKIP_SNW domain-containing protein</fullName>
    </submittedName>
</protein>
<accession>A0A183HQ78</accession>
<dbReference type="GO" id="GO:0005681">
    <property type="term" value="C:spliceosomal complex"/>
    <property type="evidence" value="ECO:0007669"/>
    <property type="project" value="InterPro"/>
</dbReference>
<feature type="domain" description="SKI-interacting protein SKIP SNW" evidence="2">
    <location>
        <begin position="29"/>
        <end position="74"/>
    </location>
</feature>
<name>A0A183HQ78_9BILA</name>
<evidence type="ECO:0000259" key="2">
    <source>
        <dbReference type="Pfam" id="PF02731"/>
    </source>
</evidence>
<dbReference type="AlphaFoldDB" id="A0A183HQ78"/>
<evidence type="ECO:0000256" key="1">
    <source>
        <dbReference type="ARBA" id="ARBA00010197"/>
    </source>
</evidence>
<reference evidence="3" key="1">
    <citation type="submission" date="2016-06" db="UniProtKB">
        <authorList>
            <consortium name="WormBaseParasite"/>
        </authorList>
    </citation>
    <scope>IDENTIFICATION</scope>
</reference>
<dbReference type="InterPro" id="IPR004015">
    <property type="entry name" value="SKI-int_prot_SKIP_SNW-dom"/>
</dbReference>
<dbReference type="WBParaSite" id="OFLC_0000963901-mRNA-1">
    <property type="protein sequence ID" value="OFLC_0000963901-mRNA-1"/>
    <property type="gene ID" value="OFLC_0000963901"/>
</dbReference>
<proteinExistence type="inferred from homology"/>
<evidence type="ECO:0000313" key="3">
    <source>
        <dbReference type="WBParaSite" id="OFLC_0000963901-mRNA-1"/>
    </source>
</evidence>
<dbReference type="PANTHER" id="PTHR12096">
    <property type="entry name" value="NUCLEAR PROTEIN SKIP-RELATED"/>
    <property type="match status" value="1"/>
</dbReference>
<organism evidence="3">
    <name type="scientific">Onchocerca flexuosa</name>
    <dbReference type="NCBI Taxonomy" id="387005"/>
    <lineage>
        <taxon>Eukaryota</taxon>
        <taxon>Metazoa</taxon>
        <taxon>Ecdysozoa</taxon>
        <taxon>Nematoda</taxon>
        <taxon>Chromadorea</taxon>
        <taxon>Rhabditida</taxon>
        <taxon>Spirurina</taxon>
        <taxon>Spiruromorpha</taxon>
        <taxon>Filarioidea</taxon>
        <taxon>Onchocercidae</taxon>
        <taxon>Onchocerca</taxon>
    </lineage>
</organism>
<dbReference type="GO" id="GO:0000398">
    <property type="term" value="P:mRNA splicing, via spliceosome"/>
    <property type="evidence" value="ECO:0007669"/>
    <property type="project" value="InterPro"/>
</dbReference>
<sequence>LQYLFFFRQILCCNQRLPVRYAQKPDPVQYIRYTPNQKGSEHNSCAQQRIIHMAKVQQNPMDPQKFKITQKIPHLLYLLQSLSCICHLAKRQFPSNWKNLKEFTTVLDKRLAAYGRGLQRIHNEKFANSKAKQERTLLKKEDEVDSVSQEARERDRLYEHRRERNIAHNKPEKLHKFKQNRGREISERIAL</sequence>
<dbReference type="STRING" id="387005.A0A183HQ78"/>
<dbReference type="InterPro" id="IPR017862">
    <property type="entry name" value="SKI-int_prot_SKIP"/>
</dbReference>
<dbReference type="Pfam" id="PF02731">
    <property type="entry name" value="SKIP_SNW"/>
    <property type="match status" value="1"/>
</dbReference>